<comment type="caution">
    <text evidence="1">The sequence shown here is derived from an EMBL/GenBank/DDBJ whole genome shotgun (WGS) entry which is preliminary data.</text>
</comment>
<dbReference type="RefSeq" id="WP_010382618.1">
    <property type="nucleotide sequence ID" value="NZ_AHCD03000035.1"/>
</dbReference>
<organism evidence="1 2">
    <name type="scientific">Pseudoalteromonas rubra</name>
    <dbReference type="NCBI Taxonomy" id="43658"/>
    <lineage>
        <taxon>Bacteria</taxon>
        <taxon>Pseudomonadati</taxon>
        <taxon>Pseudomonadota</taxon>
        <taxon>Gammaproteobacteria</taxon>
        <taxon>Alteromonadales</taxon>
        <taxon>Pseudoalteromonadaceae</taxon>
        <taxon>Pseudoalteromonas</taxon>
    </lineage>
</organism>
<accession>A0A8T0C7S6</accession>
<sequence>MKKTLSLIALSTLLGGCYSSPESLNSMARFHSPEVNKAPFKLSMSLGTDTSNVVALNANHEVTEDSHLRAAAELSLGHGFEFGWAAGGEGKYSLKYQFYGKGREEASSGDISLAMSIGYVSGDDSGVEAGNFVGFQEYNKSHWEFDKNAIDVALISGYRLTPDLLVYGSVFYQDGEIDGRYYIKDPSLCTTGCKTDPINSDGKNYGVSVALEYAFTRNVFGTLEATLHQADWFDRTKSESSANLNVGYRF</sequence>
<proteinExistence type="predicted"/>
<dbReference type="EMBL" id="AHCD03000035">
    <property type="protein sequence ID" value="KAF7786807.1"/>
    <property type="molecule type" value="Genomic_DNA"/>
</dbReference>
<evidence type="ECO:0000313" key="1">
    <source>
        <dbReference type="EMBL" id="KAF7786807.1"/>
    </source>
</evidence>
<dbReference type="AlphaFoldDB" id="A0A8T0C7S6"/>
<dbReference type="Proteomes" id="UP000016480">
    <property type="component" value="Unassembled WGS sequence"/>
</dbReference>
<name>A0A8T0C7S6_9GAMM</name>
<dbReference type="PROSITE" id="PS51257">
    <property type="entry name" value="PROKAR_LIPOPROTEIN"/>
    <property type="match status" value="1"/>
</dbReference>
<gene>
    <name evidence="1" type="ORF">PRUB_a1473</name>
</gene>
<protein>
    <submittedName>
        <fullName evidence="1">Uncharacterized protein</fullName>
    </submittedName>
</protein>
<reference evidence="1 2" key="1">
    <citation type="journal article" date="2012" name="J. Bacteriol.">
        <title>Genome sequence of the cycloprodigiosin-producing bacterial strain Pseudoalteromonas rubra ATCC 29570(T).</title>
        <authorList>
            <person name="Xie B.B."/>
            <person name="Shu Y.L."/>
            <person name="Qin Q.L."/>
            <person name="Rong J.C."/>
            <person name="Zhang X.Y."/>
            <person name="Chen X.L."/>
            <person name="Zhou B.C."/>
            <person name="Zhang Y.Z."/>
        </authorList>
    </citation>
    <scope>NUCLEOTIDE SEQUENCE [LARGE SCALE GENOMIC DNA]</scope>
    <source>
        <strain evidence="1 2">DSM 6842</strain>
    </source>
</reference>
<evidence type="ECO:0000313" key="2">
    <source>
        <dbReference type="Proteomes" id="UP000016480"/>
    </source>
</evidence>
<dbReference type="GeneID" id="61359024"/>
<dbReference type="SUPFAM" id="SSF56935">
    <property type="entry name" value="Porins"/>
    <property type="match status" value="1"/>
</dbReference>